<keyword evidence="3" id="KW-0804">Transcription</keyword>
<dbReference type="InterPro" id="IPR009057">
    <property type="entry name" value="Homeodomain-like_sf"/>
</dbReference>
<dbReference type="EMBL" id="JACHGN010000031">
    <property type="protein sequence ID" value="MBB5139583.1"/>
    <property type="molecule type" value="Genomic_DNA"/>
</dbReference>
<dbReference type="PROSITE" id="PS01124">
    <property type="entry name" value="HTH_ARAC_FAMILY_2"/>
    <property type="match status" value="1"/>
</dbReference>
<protein>
    <submittedName>
        <fullName evidence="5">AraC-like DNA-binding protein</fullName>
    </submittedName>
</protein>
<name>A0A840PNG9_9ACTN</name>
<dbReference type="InterPro" id="IPR050204">
    <property type="entry name" value="AraC_XylS_family_regulators"/>
</dbReference>
<evidence type="ECO:0000256" key="2">
    <source>
        <dbReference type="ARBA" id="ARBA00023125"/>
    </source>
</evidence>
<organism evidence="5 6">
    <name type="scientific">Thermocatellispora tengchongensis</name>
    <dbReference type="NCBI Taxonomy" id="1073253"/>
    <lineage>
        <taxon>Bacteria</taxon>
        <taxon>Bacillati</taxon>
        <taxon>Actinomycetota</taxon>
        <taxon>Actinomycetes</taxon>
        <taxon>Streptosporangiales</taxon>
        <taxon>Streptosporangiaceae</taxon>
        <taxon>Thermocatellispora</taxon>
    </lineage>
</organism>
<keyword evidence="6" id="KW-1185">Reference proteome</keyword>
<evidence type="ECO:0000256" key="1">
    <source>
        <dbReference type="ARBA" id="ARBA00023015"/>
    </source>
</evidence>
<evidence type="ECO:0000259" key="4">
    <source>
        <dbReference type="PROSITE" id="PS01124"/>
    </source>
</evidence>
<keyword evidence="2 5" id="KW-0238">DNA-binding</keyword>
<reference evidence="5 6" key="1">
    <citation type="submission" date="2020-08" db="EMBL/GenBank/DDBJ databases">
        <title>Genomic Encyclopedia of Type Strains, Phase IV (KMG-IV): sequencing the most valuable type-strain genomes for metagenomic binning, comparative biology and taxonomic classification.</title>
        <authorList>
            <person name="Goeker M."/>
        </authorList>
    </citation>
    <scope>NUCLEOTIDE SEQUENCE [LARGE SCALE GENOMIC DNA]</scope>
    <source>
        <strain evidence="5 6">DSM 45615</strain>
    </source>
</reference>
<dbReference type="Pfam" id="PF12833">
    <property type="entry name" value="HTH_18"/>
    <property type="match status" value="1"/>
</dbReference>
<dbReference type="PANTHER" id="PTHR46796">
    <property type="entry name" value="HTH-TYPE TRANSCRIPTIONAL ACTIVATOR RHAS-RELATED"/>
    <property type="match status" value="1"/>
</dbReference>
<gene>
    <name evidence="5" type="ORF">HNP84_009347</name>
</gene>
<sequence>MSPSAGRGQDVQARTQAVKSVGRRPRTWWLIHDPAHPWTVARLAGKVGASHARFAQRFTRLVGRPPMAYLTEWRIWPAADLLARTDATIDAIARMRARPGLTVAHH</sequence>
<dbReference type="PANTHER" id="PTHR46796:SF13">
    <property type="entry name" value="HTH-TYPE TRANSCRIPTIONAL ACTIVATOR RHAS"/>
    <property type="match status" value="1"/>
</dbReference>
<comment type="caution">
    <text evidence="5">The sequence shown here is derived from an EMBL/GenBank/DDBJ whole genome shotgun (WGS) entry which is preliminary data.</text>
</comment>
<dbReference type="Gene3D" id="1.10.10.60">
    <property type="entry name" value="Homeodomain-like"/>
    <property type="match status" value="1"/>
</dbReference>
<dbReference type="AlphaFoldDB" id="A0A840PNG9"/>
<evidence type="ECO:0000313" key="6">
    <source>
        <dbReference type="Proteomes" id="UP000578449"/>
    </source>
</evidence>
<evidence type="ECO:0000256" key="3">
    <source>
        <dbReference type="ARBA" id="ARBA00023163"/>
    </source>
</evidence>
<accession>A0A840PNG9</accession>
<dbReference type="RefSeq" id="WP_221337599.1">
    <property type="nucleotide sequence ID" value="NZ_BAABIX010000049.1"/>
</dbReference>
<dbReference type="InterPro" id="IPR018060">
    <property type="entry name" value="HTH_AraC"/>
</dbReference>
<dbReference type="SUPFAM" id="SSF46689">
    <property type="entry name" value="Homeodomain-like"/>
    <property type="match status" value="1"/>
</dbReference>
<keyword evidence="1" id="KW-0805">Transcription regulation</keyword>
<dbReference type="GO" id="GO:0043565">
    <property type="term" value="F:sequence-specific DNA binding"/>
    <property type="evidence" value="ECO:0007669"/>
    <property type="project" value="InterPro"/>
</dbReference>
<evidence type="ECO:0000313" key="5">
    <source>
        <dbReference type="EMBL" id="MBB5139583.1"/>
    </source>
</evidence>
<dbReference type="SMART" id="SM00342">
    <property type="entry name" value="HTH_ARAC"/>
    <property type="match status" value="1"/>
</dbReference>
<dbReference type="Proteomes" id="UP000578449">
    <property type="component" value="Unassembled WGS sequence"/>
</dbReference>
<proteinExistence type="predicted"/>
<feature type="domain" description="HTH araC/xylS-type" evidence="4">
    <location>
        <begin position="24"/>
        <end position="106"/>
    </location>
</feature>
<dbReference type="GO" id="GO:0003700">
    <property type="term" value="F:DNA-binding transcription factor activity"/>
    <property type="evidence" value="ECO:0007669"/>
    <property type="project" value="InterPro"/>
</dbReference>